<organism evidence="2 3">
    <name type="scientific">Streptomyces gobitricini</name>
    <dbReference type="NCBI Taxonomy" id="68211"/>
    <lineage>
        <taxon>Bacteria</taxon>
        <taxon>Bacillati</taxon>
        <taxon>Actinomycetota</taxon>
        <taxon>Actinomycetes</taxon>
        <taxon>Kitasatosporales</taxon>
        <taxon>Streptomycetaceae</taxon>
        <taxon>Streptomyces</taxon>
    </lineage>
</organism>
<evidence type="ECO:0000256" key="1">
    <source>
        <dbReference type="SAM" id="Phobius"/>
    </source>
</evidence>
<keyword evidence="3" id="KW-1185">Reference proteome</keyword>
<protein>
    <recommendedName>
        <fullName evidence="4">CU044_5270 family protein</fullName>
    </recommendedName>
</protein>
<comment type="caution">
    <text evidence="2">The sequence shown here is derived from an EMBL/GenBank/DDBJ whole genome shotgun (WGS) entry which is preliminary data.</text>
</comment>
<dbReference type="RefSeq" id="WP_344355511.1">
    <property type="nucleotide sequence ID" value="NZ_BAAASR010000002.1"/>
</dbReference>
<name>A0ABP5YAY5_9ACTN</name>
<keyword evidence="1" id="KW-0472">Membrane</keyword>
<gene>
    <name evidence="2" type="ORF">GCM10010393_03520</name>
</gene>
<evidence type="ECO:0000313" key="2">
    <source>
        <dbReference type="EMBL" id="GAA2476841.1"/>
    </source>
</evidence>
<accession>A0ABP5YAY5</accession>
<feature type="transmembrane region" description="Helical" evidence="1">
    <location>
        <begin position="45"/>
        <end position="65"/>
    </location>
</feature>
<evidence type="ECO:0000313" key="3">
    <source>
        <dbReference type="Proteomes" id="UP001499942"/>
    </source>
</evidence>
<sequence length="343" mass="37223">MDEMNLIRDFRADVPVPDRARLTPARQRLYDEIARSQRRTARWRPMAVALGSALAVTAAALLTALPVRGGETDSAGGGPRSDQWVYQQVRWDTWKCATGADLHAYSEVGSFNLGVLTRPCEAKPAEPLYRTQWVRYDGRAVATSVRNSHSPDGPGGSDDVNIWHGRYEEAWEMLSPQPSDALVAALPEDPRAALAMIRKNAVPARPAAAPRLTRAQRDFTEVVEVLAGSVTVPPDKARTIHRVLTTLEGATPPVEVTDGAGRRALALGVDGHFRDYNGERNALQVLLDPDTYAYRGVRYVAGLDYRVGGGTSHGPGPHVTKGTVVATATRVHTAVVDRPGLRS</sequence>
<dbReference type="EMBL" id="BAAASR010000002">
    <property type="protein sequence ID" value="GAA2476841.1"/>
    <property type="molecule type" value="Genomic_DNA"/>
</dbReference>
<proteinExistence type="predicted"/>
<keyword evidence="1" id="KW-0812">Transmembrane</keyword>
<keyword evidence="1" id="KW-1133">Transmembrane helix</keyword>
<dbReference type="Proteomes" id="UP001499942">
    <property type="component" value="Unassembled WGS sequence"/>
</dbReference>
<reference evidence="3" key="1">
    <citation type="journal article" date="2019" name="Int. J. Syst. Evol. Microbiol.">
        <title>The Global Catalogue of Microorganisms (GCM) 10K type strain sequencing project: providing services to taxonomists for standard genome sequencing and annotation.</title>
        <authorList>
            <consortium name="The Broad Institute Genomics Platform"/>
            <consortium name="The Broad Institute Genome Sequencing Center for Infectious Disease"/>
            <person name="Wu L."/>
            <person name="Ma J."/>
        </authorList>
    </citation>
    <scope>NUCLEOTIDE SEQUENCE [LARGE SCALE GENOMIC DNA]</scope>
    <source>
        <strain evidence="3">JCM 5062</strain>
    </source>
</reference>
<evidence type="ECO:0008006" key="4">
    <source>
        <dbReference type="Google" id="ProtNLM"/>
    </source>
</evidence>